<dbReference type="Pfam" id="PF00994">
    <property type="entry name" value="MoCF_biosynth"/>
    <property type="match status" value="1"/>
</dbReference>
<dbReference type="PANTHER" id="PTHR10192:SF5">
    <property type="entry name" value="GEPHYRIN"/>
    <property type="match status" value="1"/>
</dbReference>
<dbReference type="SMART" id="SM00852">
    <property type="entry name" value="MoCF_biosynth"/>
    <property type="match status" value="1"/>
</dbReference>
<dbReference type="PANTHER" id="PTHR10192">
    <property type="entry name" value="MOLYBDOPTERIN BIOSYNTHESIS PROTEIN"/>
    <property type="match status" value="1"/>
</dbReference>
<name>A0A6N3D6A4_9FIRM</name>
<dbReference type="GO" id="GO:0046872">
    <property type="term" value="F:metal ion binding"/>
    <property type="evidence" value="ECO:0007669"/>
    <property type="project" value="UniProtKB-UniRule"/>
</dbReference>
<proteinExistence type="inferred from homology"/>
<dbReference type="InterPro" id="IPR036688">
    <property type="entry name" value="MoeA_C_domain_IV_sf"/>
</dbReference>
<dbReference type="InterPro" id="IPR005110">
    <property type="entry name" value="MoeA_linker/N"/>
</dbReference>
<dbReference type="InterPro" id="IPR005111">
    <property type="entry name" value="MoeA_C_domain_IV"/>
</dbReference>
<feature type="domain" description="MoaB/Mog" evidence="10">
    <location>
        <begin position="182"/>
        <end position="320"/>
    </location>
</feature>
<sequence>MVGIELELAINLICDSVESISDIEEVSIEEARNRIIGEDIIAPINQPPFDRSPLDGYALRAEDIIGASKENPVKLKVVDEVFAGGYTHRNIGKQEAVRIMTGAKIPKGCDCVIRQESTDYGMEKVEIYEEVKHHQNYCFEGEDIKKGSKLIEIGEKLSHVHIGIIASMGYEKVKVLRKTKVALISTGDEVICGGIPLTEGKIYDSNRRMIAARLEELGCDVVLAEVMGDDENLIANEIKNIMNDVDVVFTTGGVSVGKKDIMHQVIQILHAKRIFWRVNMKPGTPAIYAVYENKPLLCLSGNPFAAIATFELMGKQLLYKLGQDPGLREVRKEAILQDEFLKESRGRRLIRAIYDEGRVYLPKGGHSSGILGSMVGCNCLIDIKPGTPKLDKGEKVEVVLL</sequence>
<dbReference type="GO" id="GO:0061599">
    <property type="term" value="F:molybdopterin molybdotransferase activity"/>
    <property type="evidence" value="ECO:0007669"/>
    <property type="project" value="UniProtKB-UniRule"/>
</dbReference>
<evidence type="ECO:0000256" key="9">
    <source>
        <dbReference type="RuleBase" id="RU365090"/>
    </source>
</evidence>
<evidence type="ECO:0000256" key="6">
    <source>
        <dbReference type="ARBA" id="ARBA00022505"/>
    </source>
</evidence>
<dbReference type="Pfam" id="PF03453">
    <property type="entry name" value="MoeA_N"/>
    <property type="match status" value="1"/>
</dbReference>
<comment type="similarity">
    <text evidence="3 9">Belongs to the MoeA family.</text>
</comment>
<dbReference type="AlphaFoldDB" id="A0A6N3D6A4"/>
<comment type="catalytic activity">
    <reaction evidence="8">
        <text>adenylyl-molybdopterin + molybdate = Mo-molybdopterin + AMP + H(+)</text>
        <dbReference type="Rhea" id="RHEA:35047"/>
        <dbReference type="ChEBI" id="CHEBI:15378"/>
        <dbReference type="ChEBI" id="CHEBI:36264"/>
        <dbReference type="ChEBI" id="CHEBI:62727"/>
        <dbReference type="ChEBI" id="CHEBI:71302"/>
        <dbReference type="ChEBI" id="CHEBI:456215"/>
        <dbReference type="EC" id="2.10.1.1"/>
    </reaction>
</comment>
<keyword evidence="9" id="KW-0479">Metal-binding</keyword>
<dbReference type="InterPro" id="IPR038987">
    <property type="entry name" value="MoeA-like"/>
</dbReference>
<dbReference type="Gene3D" id="3.90.105.10">
    <property type="entry name" value="Molybdopterin biosynthesis moea protein, domain 2"/>
    <property type="match status" value="1"/>
</dbReference>
<dbReference type="InterPro" id="IPR036135">
    <property type="entry name" value="MoeA_linker/N_sf"/>
</dbReference>
<evidence type="ECO:0000256" key="7">
    <source>
        <dbReference type="ARBA" id="ARBA00023150"/>
    </source>
</evidence>
<dbReference type="NCBIfam" id="NF045515">
    <property type="entry name" value="Glp_gephyrin"/>
    <property type="match status" value="1"/>
</dbReference>
<keyword evidence="7 9" id="KW-0501">Molybdenum cofactor biosynthesis</keyword>
<dbReference type="SUPFAM" id="SSF63867">
    <property type="entry name" value="MoeA C-terminal domain-like"/>
    <property type="match status" value="1"/>
</dbReference>
<comment type="cofactor">
    <cofactor evidence="9">
        <name>Mg(2+)</name>
        <dbReference type="ChEBI" id="CHEBI:18420"/>
    </cofactor>
</comment>
<evidence type="ECO:0000259" key="10">
    <source>
        <dbReference type="SMART" id="SM00852"/>
    </source>
</evidence>
<dbReference type="GO" id="GO:0005829">
    <property type="term" value="C:cytosol"/>
    <property type="evidence" value="ECO:0007669"/>
    <property type="project" value="TreeGrafter"/>
</dbReference>
<reference evidence="11" key="1">
    <citation type="submission" date="2019-11" db="EMBL/GenBank/DDBJ databases">
        <authorList>
            <person name="Feng L."/>
        </authorList>
    </citation>
    <scope>NUCLEOTIDE SEQUENCE</scope>
    <source>
        <strain evidence="11">IbartlettiiLFYP30</strain>
    </source>
</reference>
<dbReference type="UniPathway" id="UPA00344"/>
<evidence type="ECO:0000256" key="1">
    <source>
        <dbReference type="ARBA" id="ARBA00002901"/>
    </source>
</evidence>
<dbReference type="NCBIfam" id="TIGR00177">
    <property type="entry name" value="molyb_syn"/>
    <property type="match status" value="1"/>
</dbReference>
<dbReference type="InterPro" id="IPR036425">
    <property type="entry name" value="MoaB/Mog-like_dom_sf"/>
</dbReference>
<organism evidence="11">
    <name type="scientific">Intestinibacter bartlettii</name>
    <dbReference type="NCBI Taxonomy" id="261299"/>
    <lineage>
        <taxon>Bacteria</taxon>
        <taxon>Bacillati</taxon>
        <taxon>Bacillota</taxon>
        <taxon>Clostridia</taxon>
        <taxon>Peptostreptococcales</taxon>
        <taxon>Peptostreptococcaceae</taxon>
        <taxon>Intestinibacter</taxon>
    </lineage>
</organism>
<gene>
    <name evidence="11" type="primary">moeA</name>
    <name evidence="11" type="ORF">IBLFYP30_02124</name>
</gene>
<comment type="pathway">
    <text evidence="2 9">Cofactor biosynthesis; molybdopterin biosynthesis.</text>
</comment>
<evidence type="ECO:0000256" key="3">
    <source>
        <dbReference type="ARBA" id="ARBA00010763"/>
    </source>
</evidence>
<dbReference type="InterPro" id="IPR001453">
    <property type="entry name" value="MoaB/Mog_dom"/>
</dbReference>
<protein>
    <recommendedName>
        <fullName evidence="5 9">Molybdopterin molybdenumtransferase</fullName>
        <ecNumber evidence="4 9">2.10.1.1</ecNumber>
    </recommendedName>
</protein>
<dbReference type="Gene3D" id="2.40.340.10">
    <property type="entry name" value="MoeA, C-terminal, domain IV"/>
    <property type="match status" value="1"/>
</dbReference>
<evidence type="ECO:0000256" key="5">
    <source>
        <dbReference type="ARBA" id="ARBA00021108"/>
    </source>
</evidence>
<dbReference type="Pfam" id="PF03454">
    <property type="entry name" value="MoeA_C"/>
    <property type="match status" value="1"/>
</dbReference>
<dbReference type="RefSeq" id="WP_024038190.1">
    <property type="nucleotide sequence ID" value="NZ_CACRUE010000031.1"/>
</dbReference>
<dbReference type="EMBL" id="CACRUE010000031">
    <property type="protein sequence ID" value="VYU24666.1"/>
    <property type="molecule type" value="Genomic_DNA"/>
</dbReference>
<keyword evidence="9 11" id="KW-0808">Transferase</keyword>
<accession>A0A6N3D6A4</accession>
<evidence type="ECO:0000256" key="4">
    <source>
        <dbReference type="ARBA" id="ARBA00013269"/>
    </source>
</evidence>
<dbReference type="CDD" id="cd00887">
    <property type="entry name" value="MoeA"/>
    <property type="match status" value="1"/>
</dbReference>
<comment type="function">
    <text evidence="1 9">Catalyzes the insertion of molybdate into adenylated molybdopterin with the concomitant release of AMP.</text>
</comment>
<evidence type="ECO:0000256" key="2">
    <source>
        <dbReference type="ARBA" id="ARBA00005046"/>
    </source>
</evidence>
<dbReference type="GO" id="GO:0006777">
    <property type="term" value="P:Mo-molybdopterin cofactor biosynthetic process"/>
    <property type="evidence" value="ECO:0007669"/>
    <property type="project" value="UniProtKB-UniRule"/>
</dbReference>
<dbReference type="Gene3D" id="2.170.190.11">
    <property type="entry name" value="Molybdopterin biosynthesis moea protein, domain 3"/>
    <property type="match status" value="1"/>
</dbReference>
<dbReference type="SUPFAM" id="SSF63882">
    <property type="entry name" value="MoeA N-terminal region -like"/>
    <property type="match status" value="1"/>
</dbReference>
<keyword evidence="9" id="KW-0460">Magnesium</keyword>
<evidence type="ECO:0000256" key="8">
    <source>
        <dbReference type="ARBA" id="ARBA00047317"/>
    </source>
</evidence>
<dbReference type="EC" id="2.10.1.1" evidence="4 9"/>
<dbReference type="SUPFAM" id="SSF53218">
    <property type="entry name" value="Molybdenum cofactor biosynthesis proteins"/>
    <property type="match status" value="1"/>
</dbReference>
<keyword evidence="6 9" id="KW-0500">Molybdenum</keyword>
<dbReference type="FunFam" id="2.170.190.11:FF:000001">
    <property type="entry name" value="Molybdopterin molybdenumtransferase"/>
    <property type="match status" value="1"/>
</dbReference>
<dbReference type="Gene3D" id="3.40.980.10">
    <property type="entry name" value="MoaB/Mog-like domain"/>
    <property type="match status" value="1"/>
</dbReference>
<evidence type="ECO:0000313" key="11">
    <source>
        <dbReference type="EMBL" id="VYU24666.1"/>
    </source>
</evidence>